<dbReference type="FunFam" id="3.90.1150.10:FF:000083">
    <property type="entry name" value="O-acetylhomoserine sulfhydrylase"/>
    <property type="match status" value="1"/>
</dbReference>
<dbReference type="AlphaFoldDB" id="A0A9P1H7I1"/>
<dbReference type="InterPro" id="IPR015421">
    <property type="entry name" value="PyrdxlP-dep_Trfase_major"/>
</dbReference>
<dbReference type="InterPro" id="IPR015424">
    <property type="entry name" value="PyrdxlP-dep_Trfase"/>
</dbReference>
<name>A0A9P1H7I1_9PEZI</name>
<sequence>MSEQPQRFETLQLHAGQEPDPTTNSRAVPIYATTSYVFNDSAHGARLFGLKEFGNIYSRIMNPTVDVFEKRIAALEGGVAALATSSGQAAQFIAINTLAHAGDNIVSTSNLYGGTYNQFKVFLPRLGIQTKFVNGDKPEDIAAAIDEKTKAVYVESIGNPRYNVPDLQAIAKVDNTFGAGGYFIRPIEHGADIVVHSATKWIGGHGTTIGGVIVDSGKFDWGKNGARFPQFIEPAEGYHGLKFWETFGPITYIIRARVEILRDLGACLSPFSAQQLLLGLETLSLRAERHAQNAITLAQWLDKSPYVSWVSYPGLESHPSHENAKKYLTRGFGGVLSFGVKGGGEAGSKIVDGFKLISNLANVGDSKTLAIHPWSTTHEQLSDEEKVNSGATEDLIRISVGTEHIDDIIADFEQSFKAVSEQAQDAAPAEAPAEAVAAEAPAAEAPAAEAPAAEAPATEAPASEEAPKADVVVPKTE</sequence>
<feature type="compositionally biased region" description="Low complexity" evidence="15">
    <location>
        <begin position="426"/>
        <end position="464"/>
    </location>
</feature>
<comment type="cofactor">
    <cofactor evidence="1 14">
        <name>pyridoxal 5'-phosphate</name>
        <dbReference type="ChEBI" id="CHEBI:597326"/>
    </cofactor>
</comment>
<dbReference type="Pfam" id="PF01053">
    <property type="entry name" value="Cys_Met_Meta_PP"/>
    <property type="match status" value="1"/>
</dbReference>
<evidence type="ECO:0000256" key="3">
    <source>
        <dbReference type="ARBA" id="ARBA00009077"/>
    </source>
</evidence>
<evidence type="ECO:0000256" key="14">
    <source>
        <dbReference type="RuleBase" id="RU362118"/>
    </source>
</evidence>
<dbReference type="GO" id="GO:0030170">
    <property type="term" value="F:pyridoxal phosphate binding"/>
    <property type="evidence" value="ECO:0007669"/>
    <property type="project" value="InterPro"/>
</dbReference>
<comment type="catalytic activity">
    <reaction evidence="10">
        <text>O-acetyl-L-homoserine + hydrogen sulfide = L-homocysteine + acetate</text>
        <dbReference type="Rhea" id="RHEA:27822"/>
        <dbReference type="ChEBI" id="CHEBI:29919"/>
        <dbReference type="ChEBI" id="CHEBI:30089"/>
        <dbReference type="ChEBI" id="CHEBI:57716"/>
        <dbReference type="ChEBI" id="CHEBI:58199"/>
        <dbReference type="EC" id="2.5.1.49"/>
    </reaction>
</comment>
<comment type="similarity">
    <text evidence="3 14">Belongs to the trans-sulfuration enzymes family.</text>
</comment>
<dbReference type="GO" id="GO:0071269">
    <property type="term" value="P:L-homocysteine biosynthetic process"/>
    <property type="evidence" value="ECO:0007669"/>
    <property type="project" value="TreeGrafter"/>
</dbReference>
<dbReference type="OrthoDB" id="3512640at2759"/>
<dbReference type="InterPro" id="IPR006235">
    <property type="entry name" value="OAc-hSer/O-AcSer_sulfhydrylase"/>
</dbReference>
<dbReference type="PANTHER" id="PTHR43797:SF2">
    <property type="entry name" value="HOMOCYSTEINE_CYSTEINE SYNTHASE"/>
    <property type="match status" value="1"/>
</dbReference>
<evidence type="ECO:0000256" key="12">
    <source>
        <dbReference type="ARBA" id="ARBA00066529"/>
    </source>
</evidence>
<dbReference type="GO" id="GO:0004124">
    <property type="term" value="F:cysteine synthase activity"/>
    <property type="evidence" value="ECO:0007669"/>
    <property type="project" value="TreeGrafter"/>
</dbReference>
<accession>A0A9P1H7I1</accession>
<keyword evidence="6" id="KW-0808">Transferase</keyword>
<dbReference type="PANTHER" id="PTHR43797">
    <property type="entry name" value="HOMOCYSTEINE/CYSTEINE SYNTHASE"/>
    <property type="match status" value="1"/>
</dbReference>
<dbReference type="Proteomes" id="UP000838763">
    <property type="component" value="Unassembled WGS sequence"/>
</dbReference>
<dbReference type="InterPro" id="IPR054542">
    <property type="entry name" value="Cys_met_metab_PP"/>
</dbReference>
<evidence type="ECO:0000256" key="11">
    <source>
        <dbReference type="ARBA" id="ARBA00060627"/>
    </source>
</evidence>
<dbReference type="GO" id="GO:0006535">
    <property type="term" value="P:cysteine biosynthetic process from serine"/>
    <property type="evidence" value="ECO:0007669"/>
    <property type="project" value="TreeGrafter"/>
</dbReference>
<dbReference type="GO" id="GO:0005737">
    <property type="term" value="C:cytoplasm"/>
    <property type="evidence" value="ECO:0007669"/>
    <property type="project" value="UniProtKB-SubCell"/>
</dbReference>
<dbReference type="PIRSF" id="PIRSF001434">
    <property type="entry name" value="CGS"/>
    <property type="match status" value="1"/>
</dbReference>
<dbReference type="InterPro" id="IPR015422">
    <property type="entry name" value="PyrdxlP-dep_Trfase_small"/>
</dbReference>
<evidence type="ECO:0000256" key="4">
    <source>
        <dbReference type="ARBA" id="ARBA00022490"/>
    </source>
</evidence>
<evidence type="ECO:0000256" key="8">
    <source>
        <dbReference type="ARBA" id="ARBA00023167"/>
    </source>
</evidence>
<feature type="region of interest" description="Disordered" evidence="15">
    <location>
        <begin position="421"/>
        <end position="477"/>
    </location>
</feature>
<comment type="pathway">
    <text evidence="11">Amino-acid biosynthesis; L-methionine biosynthesis via de novo pathway; L-homocysteine from O-acetyl-L-homoserine.</text>
</comment>
<evidence type="ECO:0000256" key="6">
    <source>
        <dbReference type="ARBA" id="ARBA00022679"/>
    </source>
</evidence>
<reference evidence="16" key="1">
    <citation type="submission" date="2022-11" db="EMBL/GenBank/DDBJ databases">
        <authorList>
            <person name="Scott C."/>
            <person name="Bruce N."/>
        </authorList>
    </citation>
    <scope>NUCLEOTIDE SEQUENCE</scope>
</reference>
<dbReference type="InterPro" id="IPR000277">
    <property type="entry name" value="Cys/Met-Metab_PyrdxlP-dep_enz"/>
</dbReference>
<dbReference type="CDD" id="cd00614">
    <property type="entry name" value="CGS_like"/>
    <property type="match status" value="1"/>
</dbReference>
<comment type="catalytic activity">
    <reaction evidence="9">
        <text>O-acetyl-L-homoserine + methanethiol = L-methionine + acetate + H(+)</text>
        <dbReference type="Rhea" id="RHEA:10048"/>
        <dbReference type="ChEBI" id="CHEBI:15378"/>
        <dbReference type="ChEBI" id="CHEBI:16007"/>
        <dbReference type="ChEBI" id="CHEBI:30089"/>
        <dbReference type="ChEBI" id="CHEBI:57716"/>
        <dbReference type="ChEBI" id="CHEBI:57844"/>
        <dbReference type="EC" id="2.5.1.49"/>
    </reaction>
</comment>
<dbReference type="EMBL" id="CALLCH030000017">
    <property type="protein sequence ID" value="CAI4218182.1"/>
    <property type="molecule type" value="Genomic_DNA"/>
</dbReference>
<evidence type="ECO:0000256" key="10">
    <source>
        <dbReference type="ARBA" id="ARBA00052629"/>
    </source>
</evidence>
<evidence type="ECO:0000256" key="7">
    <source>
        <dbReference type="ARBA" id="ARBA00022898"/>
    </source>
</evidence>
<comment type="caution">
    <text evidence="16">The sequence shown here is derived from an EMBL/GenBank/DDBJ whole genome shotgun (WGS) entry which is preliminary data.</text>
</comment>
<feature type="modified residue" description="N6-(pyridoxal phosphate)lysine" evidence="13">
    <location>
        <position position="200"/>
    </location>
</feature>
<comment type="subcellular location">
    <subcellularLocation>
        <location evidence="2">Cytoplasm</location>
    </subcellularLocation>
</comment>
<dbReference type="Gene3D" id="3.40.640.10">
    <property type="entry name" value="Type I PLP-dependent aspartate aminotransferase-like (Major domain)"/>
    <property type="match status" value="1"/>
</dbReference>
<dbReference type="SUPFAM" id="SSF53383">
    <property type="entry name" value="PLP-dependent transferases"/>
    <property type="match status" value="1"/>
</dbReference>
<keyword evidence="17" id="KW-1185">Reference proteome</keyword>
<dbReference type="EC" id="2.5.1.49" evidence="12"/>
<evidence type="ECO:0000256" key="2">
    <source>
        <dbReference type="ARBA" id="ARBA00004496"/>
    </source>
</evidence>
<dbReference type="GO" id="GO:0019346">
    <property type="term" value="P:transsulfuration"/>
    <property type="evidence" value="ECO:0007669"/>
    <property type="project" value="InterPro"/>
</dbReference>
<evidence type="ECO:0000256" key="13">
    <source>
        <dbReference type="PIRSR" id="PIRSR001434-2"/>
    </source>
</evidence>
<dbReference type="GO" id="GO:0003961">
    <property type="term" value="F:O-acetylhomoserine aminocarboxypropyltransferase activity"/>
    <property type="evidence" value="ECO:0007669"/>
    <property type="project" value="UniProtKB-EC"/>
</dbReference>
<evidence type="ECO:0000256" key="1">
    <source>
        <dbReference type="ARBA" id="ARBA00001933"/>
    </source>
</evidence>
<gene>
    <name evidence="16" type="ORF">PPNO1_LOCUS7778</name>
</gene>
<keyword evidence="5" id="KW-0028">Amino-acid biosynthesis</keyword>
<evidence type="ECO:0000313" key="17">
    <source>
        <dbReference type="Proteomes" id="UP000838763"/>
    </source>
</evidence>
<evidence type="ECO:0000313" key="16">
    <source>
        <dbReference type="EMBL" id="CAI4218182.1"/>
    </source>
</evidence>
<dbReference type="FunFam" id="3.40.640.10:FF:000035">
    <property type="entry name" value="O-succinylhomoserine sulfhydrylase"/>
    <property type="match status" value="1"/>
</dbReference>
<keyword evidence="4" id="KW-0963">Cytoplasm</keyword>
<keyword evidence="7 13" id="KW-0663">Pyridoxal phosphate</keyword>
<dbReference type="Gene3D" id="3.90.1150.10">
    <property type="entry name" value="Aspartate Aminotransferase, domain 1"/>
    <property type="match status" value="1"/>
</dbReference>
<evidence type="ECO:0000256" key="9">
    <source>
        <dbReference type="ARBA" id="ARBA00050655"/>
    </source>
</evidence>
<feature type="region of interest" description="Disordered" evidence="15">
    <location>
        <begin position="1"/>
        <end position="26"/>
    </location>
</feature>
<evidence type="ECO:0000256" key="15">
    <source>
        <dbReference type="SAM" id="MobiDB-lite"/>
    </source>
</evidence>
<keyword evidence="8" id="KW-0486">Methionine biosynthesis</keyword>
<protein>
    <recommendedName>
        <fullName evidence="12">O-acetylhomoserine aminocarboxypropyltransferase</fullName>
        <ecNumber evidence="12">2.5.1.49</ecNumber>
    </recommendedName>
</protein>
<proteinExistence type="inferred from homology"/>
<dbReference type="PROSITE" id="PS00868">
    <property type="entry name" value="CYS_MET_METAB_PP"/>
    <property type="match status" value="1"/>
</dbReference>
<dbReference type="NCBIfam" id="TIGR01326">
    <property type="entry name" value="OAH_OAS_sulfhy"/>
    <property type="match status" value="1"/>
</dbReference>
<organism evidence="16 17">
    <name type="scientific">Parascedosporium putredinis</name>
    <dbReference type="NCBI Taxonomy" id="1442378"/>
    <lineage>
        <taxon>Eukaryota</taxon>
        <taxon>Fungi</taxon>
        <taxon>Dikarya</taxon>
        <taxon>Ascomycota</taxon>
        <taxon>Pezizomycotina</taxon>
        <taxon>Sordariomycetes</taxon>
        <taxon>Hypocreomycetidae</taxon>
        <taxon>Microascales</taxon>
        <taxon>Microascaceae</taxon>
        <taxon>Parascedosporium</taxon>
    </lineage>
</organism>
<evidence type="ECO:0000256" key="5">
    <source>
        <dbReference type="ARBA" id="ARBA00022605"/>
    </source>
</evidence>